<comment type="caution">
    <text evidence="2">The sequence shown here is derived from an EMBL/GenBank/DDBJ whole genome shotgun (WGS) entry which is preliminary data.</text>
</comment>
<proteinExistence type="predicted"/>
<dbReference type="PROSITE" id="PS51186">
    <property type="entry name" value="GNAT"/>
    <property type="match status" value="1"/>
</dbReference>
<dbReference type="CDD" id="cd04301">
    <property type="entry name" value="NAT_SF"/>
    <property type="match status" value="1"/>
</dbReference>
<dbReference type="Pfam" id="PF00583">
    <property type="entry name" value="Acetyltransf_1"/>
    <property type="match status" value="1"/>
</dbReference>
<dbReference type="GO" id="GO:0016747">
    <property type="term" value="F:acyltransferase activity, transferring groups other than amino-acyl groups"/>
    <property type="evidence" value="ECO:0007669"/>
    <property type="project" value="InterPro"/>
</dbReference>
<protein>
    <submittedName>
        <fullName evidence="2">N-acetyltransferase</fullName>
    </submittedName>
</protein>
<dbReference type="Gene3D" id="3.40.630.30">
    <property type="match status" value="1"/>
</dbReference>
<dbReference type="Proteomes" id="UP001054925">
    <property type="component" value="Unassembled WGS sequence"/>
</dbReference>
<dbReference type="InterPro" id="IPR052777">
    <property type="entry name" value="Acetyltransferase_Enz"/>
</dbReference>
<evidence type="ECO:0000259" key="1">
    <source>
        <dbReference type="PROSITE" id="PS51186"/>
    </source>
</evidence>
<dbReference type="AlphaFoldDB" id="A0AAV5G7P7"/>
<evidence type="ECO:0000313" key="2">
    <source>
        <dbReference type="EMBL" id="GJN42649.1"/>
    </source>
</evidence>
<sequence length="174" mass="19230">MENSALIDAVEANRTGDVRELIEEYLSWMKSTHPDPSKIQTVLDSQGVAAELDNLPARYERIWLATVNDEAAGCVMYKRLSATTAEIKRLYVRPSGRGHGFGRRLVEMSIEAITAAGYSEVVLDSDPELGTAIAMYERMGFEYVDAYNDNPADDAVYMRLSLPNKTASSTSSSH</sequence>
<name>A0AAV5G7P7_CORAM</name>
<evidence type="ECO:0000313" key="3">
    <source>
        <dbReference type="Proteomes" id="UP001054925"/>
    </source>
</evidence>
<feature type="domain" description="N-acetyltransferase" evidence="1">
    <location>
        <begin position="16"/>
        <end position="163"/>
    </location>
</feature>
<dbReference type="RefSeq" id="WP_003846356.1">
    <property type="nucleotide sequence ID" value="NZ_BQKK01000002.1"/>
</dbReference>
<dbReference type="EMBL" id="BQKK01000002">
    <property type="protein sequence ID" value="GJN42649.1"/>
    <property type="molecule type" value="Genomic_DNA"/>
</dbReference>
<organism evidence="2 3">
    <name type="scientific">Corynebacterium ammoniagenes</name>
    <name type="common">Brevibacterium ammoniagenes</name>
    <dbReference type="NCBI Taxonomy" id="1697"/>
    <lineage>
        <taxon>Bacteria</taxon>
        <taxon>Bacillati</taxon>
        <taxon>Actinomycetota</taxon>
        <taxon>Actinomycetes</taxon>
        <taxon>Mycobacteriales</taxon>
        <taxon>Corynebacteriaceae</taxon>
        <taxon>Corynebacterium</taxon>
    </lineage>
</organism>
<reference evidence="2" key="1">
    <citation type="submission" date="2021-12" db="EMBL/GenBank/DDBJ databases">
        <title>Draft genome sequence of Corynebacterium ammoniagenes strain T-723.</title>
        <authorList>
            <person name="Matsuzawa M."/>
            <person name="Hiratani M."/>
            <person name="Abe I."/>
            <person name="Tsuji Y."/>
            <person name="Nakamura J."/>
        </authorList>
    </citation>
    <scope>NUCLEOTIDE SEQUENCE</scope>
    <source>
        <strain evidence="2">T-723</strain>
    </source>
</reference>
<dbReference type="InterPro" id="IPR000182">
    <property type="entry name" value="GNAT_dom"/>
</dbReference>
<dbReference type="PANTHER" id="PTHR43305">
    <property type="entry name" value="FAMILY N-ACETYLTRANSFERASE, PUTATIVE (AFU_ORTHOLOGUE AFUA_2G01380)-RELATED"/>
    <property type="match status" value="1"/>
</dbReference>
<dbReference type="InterPro" id="IPR016181">
    <property type="entry name" value="Acyl_CoA_acyltransferase"/>
</dbReference>
<gene>
    <name evidence="2" type="ORF">CAT723_11280</name>
</gene>
<dbReference type="PANTHER" id="PTHR43305:SF1">
    <property type="entry name" value="FAMILY N-ACETYLTRANSFERASE, PUTATIVE (AFU_ORTHOLOGUE AFUA_2G01380)-RELATED"/>
    <property type="match status" value="1"/>
</dbReference>
<accession>A0AAV5G7P7</accession>
<dbReference type="SUPFAM" id="SSF55729">
    <property type="entry name" value="Acyl-CoA N-acyltransferases (Nat)"/>
    <property type="match status" value="1"/>
</dbReference>